<protein>
    <submittedName>
        <fullName evidence="2">ABC transporter permease subunit</fullName>
    </submittedName>
</protein>
<keyword evidence="1" id="KW-1133">Transmembrane helix</keyword>
<keyword evidence="1" id="KW-0812">Transmembrane</keyword>
<evidence type="ECO:0000313" key="3">
    <source>
        <dbReference type="Proteomes" id="UP001500751"/>
    </source>
</evidence>
<dbReference type="RefSeq" id="WP_344667702.1">
    <property type="nucleotide sequence ID" value="NZ_BAAAQN010000027.1"/>
</dbReference>
<feature type="transmembrane region" description="Helical" evidence="1">
    <location>
        <begin position="67"/>
        <end position="86"/>
    </location>
</feature>
<feature type="transmembrane region" description="Helical" evidence="1">
    <location>
        <begin position="122"/>
        <end position="145"/>
    </location>
</feature>
<dbReference type="PANTHER" id="PTHR43471">
    <property type="entry name" value="ABC TRANSPORTER PERMEASE"/>
    <property type="match status" value="1"/>
</dbReference>
<sequence length="361" mass="38454">MSTSVHAVRLVAAHEFRMRLRTGRWKWLLGGFTAVMLAFTWFLATSLNASRDSYYNGETMVHDTTSIGPQMFGILMLFVLGLMLIISPTLTSQSINGDRERGTLATLQVTLLSPTDIAIGKLLAGWSVGLVALALSVPFVLFSVAQGGVGFLSAVATLTVVALLIGVICAVAQALSALMSRSISSGLLSYLATAALTIGTLITYFLALSATSEQKPILIGSDYMTQGVVRHPEEVWWLLSPNPFVILADAAPALPPLRADNGDVVQRSDDPLGSIRRSVRDATLPDSSLPCGGTVYSSSDQPIGDRLTPTIPQCPAHPADPSPVWPWGLGFDLLLGAFAVTVTIRRLRTPATRLGRGVRVA</sequence>
<keyword evidence="1" id="KW-0472">Membrane</keyword>
<feature type="transmembrane region" description="Helical" evidence="1">
    <location>
        <begin position="324"/>
        <end position="344"/>
    </location>
</feature>
<accession>A0ABN2UKN5</accession>
<keyword evidence="3" id="KW-1185">Reference proteome</keyword>
<dbReference type="Pfam" id="PF12679">
    <property type="entry name" value="ABC2_membrane_2"/>
    <property type="match status" value="1"/>
</dbReference>
<comment type="caution">
    <text evidence="2">The sequence shown here is derived from an EMBL/GenBank/DDBJ whole genome shotgun (WGS) entry which is preliminary data.</text>
</comment>
<evidence type="ECO:0000313" key="2">
    <source>
        <dbReference type="EMBL" id="GAA2039047.1"/>
    </source>
</evidence>
<feature type="transmembrane region" description="Helical" evidence="1">
    <location>
        <begin position="27"/>
        <end position="47"/>
    </location>
</feature>
<evidence type="ECO:0000256" key="1">
    <source>
        <dbReference type="SAM" id="Phobius"/>
    </source>
</evidence>
<reference evidence="3" key="1">
    <citation type="journal article" date="2019" name="Int. J. Syst. Evol. Microbiol.">
        <title>The Global Catalogue of Microorganisms (GCM) 10K type strain sequencing project: providing services to taxonomists for standard genome sequencing and annotation.</title>
        <authorList>
            <consortium name="The Broad Institute Genomics Platform"/>
            <consortium name="The Broad Institute Genome Sequencing Center for Infectious Disease"/>
            <person name="Wu L."/>
            <person name="Ma J."/>
        </authorList>
    </citation>
    <scope>NUCLEOTIDE SEQUENCE [LARGE SCALE GENOMIC DNA]</scope>
    <source>
        <strain evidence="3">JCM 16014</strain>
    </source>
</reference>
<proteinExistence type="predicted"/>
<name>A0ABN2UKN5_9ACTN</name>
<organism evidence="2 3">
    <name type="scientific">Catenulispora yoronensis</name>
    <dbReference type="NCBI Taxonomy" id="450799"/>
    <lineage>
        <taxon>Bacteria</taxon>
        <taxon>Bacillati</taxon>
        <taxon>Actinomycetota</taxon>
        <taxon>Actinomycetes</taxon>
        <taxon>Catenulisporales</taxon>
        <taxon>Catenulisporaceae</taxon>
        <taxon>Catenulispora</taxon>
    </lineage>
</organism>
<feature type="transmembrane region" description="Helical" evidence="1">
    <location>
        <begin position="187"/>
        <end position="207"/>
    </location>
</feature>
<dbReference type="EMBL" id="BAAAQN010000027">
    <property type="protein sequence ID" value="GAA2039047.1"/>
    <property type="molecule type" value="Genomic_DNA"/>
</dbReference>
<feature type="transmembrane region" description="Helical" evidence="1">
    <location>
        <begin position="151"/>
        <end position="175"/>
    </location>
</feature>
<dbReference type="Proteomes" id="UP001500751">
    <property type="component" value="Unassembled WGS sequence"/>
</dbReference>
<gene>
    <name evidence="2" type="ORF">GCM10009839_46030</name>
</gene>